<accession>A0AAU3GUA3</accession>
<dbReference type="AlphaFoldDB" id="A0AAU3GUA3"/>
<evidence type="ECO:0000313" key="2">
    <source>
        <dbReference type="EMBL" id="WTY95753.1"/>
    </source>
</evidence>
<name>A0AAU3GUA3_9ACTN</name>
<keyword evidence="1" id="KW-0732">Signal</keyword>
<dbReference type="EMBL" id="CP109535">
    <property type="protein sequence ID" value="WTY95753.1"/>
    <property type="molecule type" value="Genomic_DNA"/>
</dbReference>
<feature type="chain" id="PRO_5043581334" description="Lipoprotein" evidence="1">
    <location>
        <begin position="25"/>
        <end position="309"/>
    </location>
</feature>
<protein>
    <recommendedName>
        <fullName evidence="3">Lipoprotein</fullName>
    </recommendedName>
</protein>
<evidence type="ECO:0008006" key="3">
    <source>
        <dbReference type="Google" id="ProtNLM"/>
    </source>
</evidence>
<gene>
    <name evidence="2" type="ORF">OG626_13005</name>
</gene>
<evidence type="ECO:0000256" key="1">
    <source>
        <dbReference type="SAM" id="SignalP"/>
    </source>
</evidence>
<reference evidence="2" key="1">
    <citation type="submission" date="2022-10" db="EMBL/GenBank/DDBJ databases">
        <title>The complete genomes of actinobacterial strains from the NBC collection.</title>
        <authorList>
            <person name="Joergensen T.S."/>
            <person name="Alvarez Arevalo M."/>
            <person name="Sterndorff E.B."/>
            <person name="Faurdal D."/>
            <person name="Vuksanovic O."/>
            <person name="Mourched A.-S."/>
            <person name="Charusanti P."/>
            <person name="Shaw S."/>
            <person name="Blin K."/>
            <person name="Weber T."/>
        </authorList>
    </citation>
    <scope>NUCLEOTIDE SEQUENCE</scope>
    <source>
        <strain evidence="2">NBC_01401</strain>
    </source>
</reference>
<dbReference type="PROSITE" id="PS51257">
    <property type="entry name" value="PROKAR_LIPOPROTEIN"/>
    <property type="match status" value="1"/>
</dbReference>
<proteinExistence type="predicted"/>
<sequence length="309" mass="34426">MRRKFSISVAVVAAACITAGCGTGADSAKNSARSPKGAAVAISDSELRDLTVPEEMEIEYAEYALVKECMENKGFRYWVGPVASLDARKAGRYVNDDVAWAKKYGYGRPFDEAAEKDRSDHPNVRYPNGLPRKDRIRYNTALNGDYDDVLRVDLPSGGTIETPRAGCWAGARTQLYGDLEAWFKAKKTVTGLTPLYVPDILADKRMKKTVADWSRCMKEAGRPFSSPDEIREKRITLTEKMSSEEARTYEVELAVAEAKCAVETDLGKTARQLEREYRSTTLKKYAKENSAYRRMGLAALSRAREISGE</sequence>
<organism evidence="2">
    <name type="scientific">Streptomyces sp. NBC_01401</name>
    <dbReference type="NCBI Taxonomy" id="2903854"/>
    <lineage>
        <taxon>Bacteria</taxon>
        <taxon>Bacillati</taxon>
        <taxon>Actinomycetota</taxon>
        <taxon>Actinomycetes</taxon>
        <taxon>Kitasatosporales</taxon>
        <taxon>Streptomycetaceae</taxon>
        <taxon>Streptomyces</taxon>
    </lineage>
</organism>
<feature type="signal peptide" evidence="1">
    <location>
        <begin position="1"/>
        <end position="24"/>
    </location>
</feature>